<dbReference type="Proteomes" id="UP000596742">
    <property type="component" value="Unassembled WGS sequence"/>
</dbReference>
<proteinExistence type="predicted"/>
<dbReference type="EMBL" id="UYJE01005312">
    <property type="protein sequence ID" value="VDI36232.1"/>
    <property type="molecule type" value="Genomic_DNA"/>
</dbReference>
<sequence>MSDIHYELLKLKLFQQKSLVRLWKIMLVDFMKFEPNSSIIPNELQMEVENREYDISSIVYAYFLKYLCHHHLNIVKLRQDCFHTLQLVIAENYCVEGEMEFKFVAYNILGIALQMSGDHEAAQQAFMQSVEICSDHRINTSMKRLSLMSSL</sequence>
<name>A0A8B6ELS3_MYTGA</name>
<comment type="caution">
    <text evidence="1">The sequence shown here is derived from an EMBL/GenBank/DDBJ whole genome shotgun (WGS) entry which is preliminary data.</text>
</comment>
<evidence type="ECO:0000313" key="1">
    <source>
        <dbReference type="EMBL" id="VDI36232.1"/>
    </source>
</evidence>
<evidence type="ECO:0000313" key="2">
    <source>
        <dbReference type="Proteomes" id="UP000596742"/>
    </source>
</evidence>
<keyword evidence="2" id="KW-1185">Reference proteome</keyword>
<accession>A0A8B6ELS3</accession>
<dbReference type="OrthoDB" id="10405406at2759"/>
<dbReference type="AlphaFoldDB" id="A0A8B6ELS3"/>
<protein>
    <submittedName>
        <fullName evidence="1">Uncharacterized protein</fullName>
    </submittedName>
</protein>
<reference evidence="1" key="1">
    <citation type="submission" date="2018-11" db="EMBL/GenBank/DDBJ databases">
        <authorList>
            <person name="Alioto T."/>
            <person name="Alioto T."/>
        </authorList>
    </citation>
    <scope>NUCLEOTIDE SEQUENCE</scope>
</reference>
<gene>
    <name evidence="1" type="ORF">MGAL_10B072954</name>
</gene>
<organism evidence="1 2">
    <name type="scientific">Mytilus galloprovincialis</name>
    <name type="common">Mediterranean mussel</name>
    <dbReference type="NCBI Taxonomy" id="29158"/>
    <lineage>
        <taxon>Eukaryota</taxon>
        <taxon>Metazoa</taxon>
        <taxon>Spiralia</taxon>
        <taxon>Lophotrochozoa</taxon>
        <taxon>Mollusca</taxon>
        <taxon>Bivalvia</taxon>
        <taxon>Autobranchia</taxon>
        <taxon>Pteriomorphia</taxon>
        <taxon>Mytilida</taxon>
        <taxon>Mytiloidea</taxon>
        <taxon>Mytilidae</taxon>
        <taxon>Mytilinae</taxon>
        <taxon>Mytilus</taxon>
    </lineage>
</organism>